<evidence type="ECO:0000256" key="3">
    <source>
        <dbReference type="SAM" id="Coils"/>
    </source>
</evidence>
<evidence type="ECO:0000256" key="1">
    <source>
        <dbReference type="ARBA" id="ARBA00001957"/>
    </source>
</evidence>
<comment type="caution">
    <text evidence="5">The sequence shown here is derived from an EMBL/GenBank/DDBJ whole genome shotgun (WGS) entry which is preliminary data.</text>
</comment>
<dbReference type="InterPro" id="IPR045851">
    <property type="entry name" value="AMP-bd_C_sf"/>
</dbReference>
<proteinExistence type="predicted"/>
<dbReference type="InterPro" id="IPR020845">
    <property type="entry name" value="AMP-binding_CS"/>
</dbReference>
<dbReference type="InterPro" id="IPR001242">
    <property type="entry name" value="Condensation_dom"/>
</dbReference>
<keyword evidence="6" id="KW-1185">Reference proteome</keyword>
<dbReference type="Gene3D" id="3.30.559.10">
    <property type="entry name" value="Chloramphenicol acetyltransferase-like domain"/>
    <property type="match status" value="1"/>
</dbReference>
<dbReference type="InterPro" id="IPR023213">
    <property type="entry name" value="CAT-like_dom_sf"/>
</dbReference>
<dbReference type="Pfam" id="PF00550">
    <property type="entry name" value="PP-binding"/>
    <property type="match status" value="1"/>
</dbReference>
<dbReference type="SUPFAM" id="SSF47336">
    <property type="entry name" value="ACP-like"/>
    <property type="match status" value="1"/>
</dbReference>
<keyword evidence="3" id="KW-0175">Coiled coil</keyword>
<dbReference type="Pfam" id="PF00668">
    <property type="entry name" value="Condensation"/>
    <property type="match status" value="1"/>
</dbReference>
<evidence type="ECO:0000259" key="4">
    <source>
        <dbReference type="PROSITE" id="PS50075"/>
    </source>
</evidence>
<dbReference type="Pfam" id="PF00501">
    <property type="entry name" value="AMP-binding"/>
    <property type="match status" value="1"/>
</dbReference>
<organism evidence="5 6">
    <name type="scientific">Paenibacillus provencensis</name>
    <dbReference type="NCBI Taxonomy" id="441151"/>
    <lineage>
        <taxon>Bacteria</taxon>
        <taxon>Bacillati</taxon>
        <taxon>Bacillota</taxon>
        <taxon>Bacilli</taxon>
        <taxon>Bacillales</taxon>
        <taxon>Paenibacillaceae</taxon>
        <taxon>Paenibacillus</taxon>
    </lineage>
</organism>
<dbReference type="Gene3D" id="3.30.559.30">
    <property type="entry name" value="Nonribosomal peptide synthetase, condensation domain"/>
    <property type="match status" value="1"/>
</dbReference>
<dbReference type="SUPFAM" id="SSF56801">
    <property type="entry name" value="Acetyl-CoA synthetase-like"/>
    <property type="match status" value="1"/>
</dbReference>
<name>A0ABW3PIK5_9BACL</name>
<dbReference type="Gene3D" id="1.10.1200.10">
    <property type="entry name" value="ACP-like"/>
    <property type="match status" value="1"/>
</dbReference>
<dbReference type="RefSeq" id="WP_251581278.1">
    <property type="nucleotide sequence ID" value="NZ_JBHTKX010000001.1"/>
</dbReference>
<dbReference type="Gene3D" id="3.40.50.12780">
    <property type="entry name" value="N-terminal domain of ligase-like"/>
    <property type="match status" value="1"/>
</dbReference>
<feature type="domain" description="Carrier" evidence="4">
    <location>
        <begin position="722"/>
        <end position="797"/>
    </location>
</feature>
<evidence type="ECO:0000313" key="5">
    <source>
        <dbReference type="EMBL" id="MFD1127324.1"/>
    </source>
</evidence>
<dbReference type="EMBL" id="JBHTKX010000001">
    <property type="protein sequence ID" value="MFD1127324.1"/>
    <property type="molecule type" value="Genomic_DNA"/>
</dbReference>
<evidence type="ECO:0000256" key="2">
    <source>
        <dbReference type="ARBA" id="ARBA00022737"/>
    </source>
</evidence>
<keyword evidence="2" id="KW-0677">Repeat</keyword>
<dbReference type="PANTHER" id="PTHR45527">
    <property type="entry name" value="NONRIBOSOMAL PEPTIDE SYNTHETASE"/>
    <property type="match status" value="1"/>
</dbReference>
<dbReference type="SUPFAM" id="SSF52777">
    <property type="entry name" value="CoA-dependent acyltransferases"/>
    <property type="match status" value="2"/>
</dbReference>
<dbReference type="InterPro" id="IPR009081">
    <property type="entry name" value="PP-bd_ACP"/>
</dbReference>
<accession>A0ABW3PIK5</accession>
<dbReference type="Gene3D" id="3.30.300.30">
    <property type="match status" value="1"/>
</dbReference>
<protein>
    <submittedName>
        <fullName evidence="5">Condensation domain-containing protein</fullName>
    </submittedName>
</protein>
<reference evidence="6" key="1">
    <citation type="journal article" date="2019" name="Int. J. Syst. Evol. Microbiol.">
        <title>The Global Catalogue of Microorganisms (GCM) 10K type strain sequencing project: providing services to taxonomists for standard genome sequencing and annotation.</title>
        <authorList>
            <consortium name="The Broad Institute Genomics Platform"/>
            <consortium name="The Broad Institute Genome Sequencing Center for Infectious Disease"/>
            <person name="Wu L."/>
            <person name="Ma J."/>
        </authorList>
    </citation>
    <scope>NUCLEOTIDE SEQUENCE [LARGE SCALE GENOMIC DNA]</scope>
    <source>
        <strain evidence="6">CCUG 53519</strain>
    </source>
</reference>
<evidence type="ECO:0000313" key="6">
    <source>
        <dbReference type="Proteomes" id="UP001597169"/>
    </source>
</evidence>
<dbReference type="InterPro" id="IPR000873">
    <property type="entry name" value="AMP-dep_synth/lig_dom"/>
</dbReference>
<dbReference type="PANTHER" id="PTHR45527:SF1">
    <property type="entry name" value="FATTY ACID SYNTHASE"/>
    <property type="match status" value="1"/>
</dbReference>
<dbReference type="PROSITE" id="PS50075">
    <property type="entry name" value="CARRIER"/>
    <property type="match status" value="1"/>
</dbReference>
<gene>
    <name evidence="5" type="ORF">ACFQ3J_03935</name>
</gene>
<dbReference type="Proteomes" id="UP001597169">
    <property type="component" value="Unassembled WGS sequence"/>
</dbReference>
<dbReference type="InterPro" id="IPR036736">
    <property type="entry name" value="ACP-like_sf"/>
</dbReference>
<dbReference type="InterPro" id="IPR042099">
    <property type="entry name" value="ANL_N_sf"/>
</dbReference>
<feature type="coiled-coil region" evidence="3">
    <location>
        <begin position="640"/>
        <end position="670"/>
    </location>
</feature>
<dbReference type="CDD" id="cd19531">
    <property type="entry name" value="LCL_NRPS-like"/>
    <property type="match status" value="1"/>
</dbReference>
<comment type="cofactor">
    <cofactor evidence="1">
        <name>pantetheine 4'-phosphate</name>
        <dbReference type="ChEBI" id="CHEBI:47942"/>
    </cofactor>
</comment>
<dbReference type="PROSITE" id="PS00455">
    <property type="entry name" value="AMP_BINDING"/>
    <property type="match status" value="1"/>
</dbReference>
<sequence length="1240" mass="141683">MMLACLLEQRIRQLYKLTNVKVTLHEKQTSLACLDDTNRNPASVLLTRGEHFTYSKPTVKLREELSGPNEQHSSHLIGKPLTWNDSDPHTLIEAFDRTVLKCPAKKIHYYLNSGEIITSNYAELSLQAERMLGGLVAQGLKPGDKVIFQIERIDHFVILFWSCIMGGFLPAPMKNTLQLSANHAERKKFEKVQVLLESPLIVTDQPLHHATDRIVSTNDLLQSIPSSYRHPANAEDYAMFLFTSGTTGIPKCVSYRNSNILSNIIGIQRHLQLTENEVTLNWMPLYHAGGLLTNHILGMVIGSEQVLSPVERFLSRPAVWLEDMSLHRVTFSWSPNFGYDQINQLNEESIDDHWDLSSVRILLNVGQPISVMTAKNFLRKLARFGLSNHCIIPAYGMSEFSGSLCFGQQLDDSPSTGVYFVRKDSLEDHLIFGEWNDSNTSVAFAEVGNVIPGVELRISDPNGSELGEGVVGKVQLRGSTVIDSYYKNEAATKEAFTENGWFETGDLGFVKNGSLILTGREKDVLIINAKNVYNFEVEAAMKEVEGIVPGYVAAAGMSGGENGNDHLLLFFSPIHNEPDFSILLIQHLRGVISRQFGVYPRYVIPVRRENFHRTPTGKIQRLQLVSDLMQGCYDELLYELEQLIEERVQKSRLIEKIQEEQETITDTIDENTRVRVQYSLDEGLISESALYLAIRNLLEENHLNPSRIELYRIQAKGVGKDQNTEEKAAFLADCFCKVLGLTELSEHEDFFQLGGDSLKMSKLITMIYRRYSIQITAAQFFKQATVAGLLELLSDAEEQEEFLTIPVRSHKSERLPLTLKQKSQWFLHMMVPDSPFYTSTFSIRFQGELQYDTLYGSLLTLFGRHEALRVRFGVDNNSPYQYIEDHVVPYVQFVDLKEWSEEERELHRNTYIKNEANRRFDLINDHCIRCTLLANSIEDHTLVVSMHHIMSDGWSVEIFTNELIHLYLHGNIEEPAETVSYSDYILWQSELENTSSSFLYRKAEYWKKHIEGENMSLQVPYDTLSTENPRFAGDTLEKIVSPRVTKLAYEKVARTNATLFMLLFATYSYLIHRFTGQAELPITTVMANRKRPDTDKLIGFLANTVVMKVEIADEMTFDELLDQVKNTALGAYQHQDVPLEMVLNNISERESGSLRSPLQVMFTLQNEFTHQYALGQTTAHMKIETGDTSKYDLILHVYEESDVLKLRMEYNTDLYRRETIERLLEFYTTILEGVVDYQTV</sequence>